<keyword evidence="2" id="KW-1003">Cell membrane</keyword>
<comment type="caution">
    <text evidence="3">The sequence shown here is derived from an EMBL/GenBank/DDBJ whole genome shotgun (WGS) entry which is preliminary data.</text>
</comment>
<dbReference type="GO" id="GO:0015293">
    <property type="term" value="F:symporter activity"/>
    <property type="evidence" value="ECO:0007669"/>
    <property type="project" value="UniProtKB-KW"/>
</dbReference>
<evidence type="ECO:0000256" key="1">
    <source>
        <dbReference type="ARBA" id="ARBA00004651"/>
    </source>
</evidence>
<comment type="subcellular location">
    <subcellularLocation>
        <location evidence="1">Cell membrane</location>
        <topology evidence="1">Multi-pass membrane protein</topology>
    </subcellularLocation>
</comment>
<dbReference type="OrthoDB" id="5877963at2759"/>
<keyword evidence="2" id="KW-0472">Membrane</keyword>
<organism evidence="3 4">
    <name type="scientific">Phytophthora pseudosyringae</name>
    <dbReference type="NCBI Taxonomy" id="221518"/>
    <lineage>
        <taxon>Eukaryota</taxon>
        <taxon>Sar</taxon>
        <taxon>Stramenopiles</taxon>
        <taxon>Oomycota</taxon>
        <taxon>Peronosporomycetes</taxon>
        <taxon>Peronosporales</taxon>
        <taxon>Peronosporaceae</taxon>
        <taxon>Phytophthora</taxon>
    </lineage>
</organism>
<name>A0A8T1W5F1_9STRA</name>
<keyword evidence="4" id="KW-1185">Reference proteome</keyword>
<proteinExistence type="predicted"/>
<dbReference type="InterPro" id="IPR001991">
    <property type="entry name" value="Na-dicarboxylate_symporter"/>
</dbReference>
<dbReference type="PANTHER" id="PTHR42865">
    <property type="entry name" value="PROTON/GLUTAMATE-ASPARTATE SYMPORTER"/>
    <property type="match status" value="1"/>
</dbReference>
<evidence type="ECO:0000256" key="2">
    <source>
        <dbReference type="ARBA" id="ARBA00022475"/>
    </source>
</evidence>
<evidence type="ECO:0000313" key="3">
    <source>
        <dbReference type="EMBL" id="KAG7388615.1"/>
    </source>
</evidence>
<evidence type="ECO:0000313" key="4">
    <source>
        <dbReference type="Proteomes" id="UP000694044"/>
    </source>
</evidence>
<dbReference type="GO" id="GO:0005886">
    <property type="term" value="C:plasma membrane"/>
    <property type="evidence" value="ECO:0007669"/>
    <property type="project" value="UniProtKB-SubCell"/>
</dbReference>
<sequence length="111" mass="11888">MGLPAILLWVASYTDCELPLNFANSALLFGHAVVASFGDTALPQAHIVYFLTVWSGFCGSEDLPPSPIAMSGVMLLVGRLQALTNTATNLMLVRMAASTDEGRMYAHHFTA</sequence>
<dbReference type="PANTHER" id="PTHR42865:SF7">
    <property type="entry name" value="PROTON_GLUTAMATE-ASPARTATE SYMPORTER"/>
    <property type="match status" value="1"/>
</dbReference>
<gene>
    <name evidence="3" type="ORF">PHYPSEUDO_012106</name>
</gene>
<protein>
    <recommendedName>
        <fullName evidence="5">Amino acid transporter</fullName>
    </recommendedName>
</protein>
<dbReference type="AlphaFoldDB" id="A0A8T1W5F1"/>
<evidence type="ECO:0008006" key="5">
    <source>
        <dbReference type="Google" id="ProtNLM"/>
    </source>
</evidence>
<dbReference type="EMBL" id="JAGDFM010000057">
    <property type="protein sequence ID" value="KAG7388615.1"/>
    <property type="molecule type" value="Genomic_DNA"/>
</dbReference>
<reference evidence="3" key="1">
    <citation type="submission" date="2021-02" db="EMBL/GenBank/DDBJ databases">
        <authorList>
            <person name="Palmer J.M."/>
        </authorList>
    </citation>
    <scope>NUCLEOTIDE SEQUENCE</scope>
    <source>
        <strain evidence="3">SCRP734</strain>
    </source>
</reference>
<accession>A0A8T1W5F1</accession>
<dbReference type="Proteomes" id="UP000694044">
    <property type="component" value="Unassembled WGS sequence"/>
</dbReference>